<evidence type="ECO:0000256" key="3">
    <source>
        <dbReference type="ARBA" id="ARBA00022670"/>
    </source>
</evidence>
<dbReference type="InterPro" id="IPR009003">
    <property type="entry name" value="Peptidase_S1_PA"/>
</dbReference>
<evidence type="ECO:0000256" key="8">
    <source>
        <dbReference type="SAM" id="SignalP"/>
    </source>
</evidence>
<accession>A0A889IUC8</accession>
<keyword evidence="2" id="KW-0964">Secreted</keyword>
<dbReference type="InterPro" id="IPR001254">
    <property type="entry name" value="Trypsin_dom"/>
</dbReference>
<dbReference type="EMBL" id="MW419917">
    <property type="protein sequence ID" value="QRE01765.1"/>
    <property type="molecule type" value="mRNA"/>
</dbReference>
<feature type="domain" description="Peptidase S1" evidence="9">
    <location>
        <begin position="32"/>
        <end position="277"/>
    </location>
</feature>
<keyword evidence="8" id="KW-0732">Signal</keyword>
<comment type="subcellular location">
    <subcellularLocation>
        <location evidence="1">Secreted</location>
    </subcellularLocation>
</comment>
<dbReference type="CDD" id="cd00190">
    <property type="entry name" value="Tryp_SPc"/>
    <property type="match status" value="1"/>
</dbReference>
<dbReference type="InterPro" id="IPR018114">
    <property type="entry name" value="TRYPSIN_HIS"/>
</dbReference>
<evidence type="ECO:0000256" key="4">
    <source>
        <dbReference type="ARBA" id="ARBA00022801"/>
    </source>
</evidence>
<dbReference type="PANTHER" id="PTHR24264">
    <property type="entry name" value="TRYPSIN-RELATED"/>
    <property type="match status" value="1"/>
</dbReference>
<keyword evidence="3" id="KW-0645">Protease</keyword>
<keyword evidence="4" id="KW-0378">Hydrolase</keyword>
<evidence type="ECO:0000256" key="2">
    <source>
        <dbReference type="ARBA" id="ARBA00022525"/>
    </source>
</evidence>
<dbReference type="SMART" id="SM00020">
    <property type="entry name" value="Tryp_SPc"/>
    <property type="match status" value="1"/>
</dbReference>
<dbReference type="Pfam" id="PF00089">
    <property type="entry name" value="Trypsin"/>
    <property type="match status" value="1"/>
</dbReference>
<organism evidence="10">
    <name type="scientific">Tenebrio molitor</name>
    <name type="common">Yellow mealworm beetle</name>
    <dbReference type="NCBI Taxonomy" id="7067"/>
    <lineage>
        <taxon>Eukaryota</taxon>
        <taxon>Metazoa</taxon>
        <taxon>Ecdysozoa</taxon>
        <taxon>Arthropoda</taxon>
        <taxon>Hexapoda</taxon>
        <taxon>Insecta</taxon>
        <taxon>Pterygota</taxon>
        <taxon>Neoptera</taxon>
        <taxon>Endopterygota</taxon>
        <taxon>Coleoptera</taxon>
        <taxon>Polyphaga</taxon>
        <taxon>Cucujiformia</taxon>
        <taxon>Tenebrionidae</taxon>
        <taxon>Tenebrio</taxon>
    </lineage>
</organism>
<dbReference type="PRINTS" id="PR00722">
    <property type="entry name" value="CHYMOTRYPSIN"/>
</dbReference>
<dbReference type="GO" id="GO:0005615">
    <property type="term" value="C:extracellular space"/>
    <property type="evidence" value="ECO:0007669"/>
    <property type="project" value="TreeGrafter"/>
</dbReference>
<evidence type="ECO:0000256" key="6">
    <source>
        <dbReference type="ARBA" id="ARBA00023157"/>
    </source>
</evidence>
<evidence type="ECO:0000256" key="7">
    <source>
        <dbReference type="ARBA" id="ARBA00024195"/>
    </source>
</evidence>
<keyword evidence="6" id="KW-1015">Disulfide bond</keyword>
<dbReference type="GO" id="GO:0006508">
    <property type="term" value="P:proteolysis"/>
    <property type="evidence" value="ECO:0007669"/>
    <property type="project" value="UniProtKB-KW"/>
</dbReference>
<sequence length="280" mass="30727">MKPTLFSLFFFSNVFLISAGPQCGRSEKEEKIVGGNEVGYYKYSWLATLRLQSNPKQLVCGGSLIGPKTVLTAAHCYKPFFKSVADGETTFEDVYIISLGGYNICIQEENTQIFSAEKVIIHEKYEDGSPYYDIALIIIDETADDFTPICLPEAGQTLPSDGTAVGFGKEASSAYKLPCIMREVQLKISSDKECRDMLEKNGESGDKLVNAFCAGDLEGTKDTCQGDDGGPLQTRDEDGNYIVTGITSFGFGCGNKDTLGMYTYVANYTEWIEEKTSAEE</sequence>
<proteinExistence type="evidence at transcript level"/>
<dbReference type="AlphaFoldDB" id="A0A889IUC8"/>
<dbReference type="GO" id="GO:0004252">
    <property type="term" value="F:serine-type endopeptidase activity"/>
    <property type="evidence" value="ECO:0007669"/>
    <property type="project" value="InterPro"/>
</dbReference>
<evidence type="ECO:0000256" key="1">
    <source>
        <dbReference type="ARBA" id="ARBA00004613"/>
    </source>
</evidence>
<name>A0A889IUC8_TENMO</name>
<keyword evidence="5" id="KW-0720">Serine protease</keyword>
<dbReference type="SUPFAM" id="SSF50494">
    <property type="entry name" value="Trypsin-like serine proteases"/>
    <property type="match status" value="1"/>
</dbReference>
<dbReference type="OrthoDB" id="6339452at2759"/>
<dbReference type="InterPro" id="IPR043504">
    <property type="entry name" value="Peptidase_S1_PA_chymotrypsin"/>
</dbReference>
<dbReference type="Gene3D" id="2.40.10.10">
    <property type="entry name" value="Trypsin-like serine proteases"/>
    <property type="match status" value="1"/>
</dbReference>
<protein>
    <submittedName>
        <fullName evidence="10">Serine peptidase SerPH70</fullName>
    </submittedName>
</protein>
<evidence type="ECO:0000259" key="9">
    <source>
        <dbReference type="PROSITE" id="PS50240"/>
    </source>
</evidence>
<feature type="chain" id="PRO_5032926118" evidence="8">
    <location>
        <begin position="20"/>
        <end position="280"/>
    </location>
</feature>
<dbReference type="PROSITE" id="PS50240">
    <property type="entry name" value="TRYPSIN_DOM"/>
    <property type="match status" value="1"/>
</dbReference>
<dbReference type="FunFam" id="2.40.10.10:FF:000002">
    <property type="entry name" value="Transmembrane protease serine"/>
    <property type="match status" value="1"/>
</dbReference>
<reference evidence="10" key="1">
    <citation type="submission" date="2020-12" db="EMBL/GenBank/DDBJ databases">
        <authorList>
            <person name="Oppert B.S."/>
            <person name="Elpidina E."/>
            <person name="Tereshchenkova V."/>
            <person name="Zhiganov N."/>
            <person name="Filippova I."/>
        </authorList>
    </citation>
    <scope>NUCLEOTIDE SEQUENCE</scope>
</reference>
<dbReference type="PANTHER" id="PTHR24264:SF15">
    <property type="entry name" value="RIKEN CDNA 2210010C04 GENE"/>
    <property type="match status" value="1"/>
</dbReference>
<evidence type="ECO:0000256" key="5">
    <source>
        <dbReference type="ARBA" id="ARBA00022825"/>
    </source>
</evidence>
<dbReference type="PROSITE" id="PS00134">
    <property type="entry name" value="TRYPSIN_HIS"/>
    <property type="match status" value="1"/>
</dbReference>
<comment type="similarity">
    <text evidence="7">Belongs to the peptidase S1 family. CLIP subfamily.</text>
</comment>
<feature type="signal peptide" evidence="8">
    <location>
        <begin position="1"/>
        <end position="19"/>
    </location>
</feature>
<dbReference type="InterPro" id="IPR050127">
    <property type="entry name" value="Serine_Proteases_S1"/>
</dbReference>
<evidence type="ECO:0000313" key="10">
    <source>
        <dbReference type="EMBL" id="QRE01765.1"/>
    </source>
</evidence>
<dbReference type="InterPro" id="IPR001314">
    <property type="entry name" value="Peptidase_S1A"/>
</dbReference>